<dbReference type="Proteomes" id="UP000729913">
    <property type="component" value="Unassembled WGS sequence"/>
</dbReference>
<evidence type="ECO:0000313" key="10">
    <source>
        <dbReference type="Proteomes" id="UP000729913"/>
    </source>
</evidence>
<reference evidence="9" key="2">
    <citation type="submission" date="2021-04" db="EMBL/GenBank/DDBJ databases">
        <title>Genome-wide patterns of bracovirus chromosomal integration into multiple host tissues during parasitism.</title>
        <authorList>
            <person name="Chebbi M.A.C."/>
        </authorList>
    </citation>
    <scope>NUCLEOTIDE SEQUENCE</scope>
    <source>
        <tissue evidence="9">Whole body</tissue>
    </source>
</reference>
<evidence type="ECO:0000256" key="7">
    <source>
        <dbReference type="RuleBase" id="RU000488"/>
    </source>
</evidence>
<dbReference type="PROSITE" id="PS50920">
    <property type="entry name" value="SOLCAR"/>
    <property type="match status" value="1"/>
</dbReference>
<keyword evidence="2" id="KW-0677">Repeat</keyword>
<evidence type="ECO:0000256" key="4">
    <source>
        <dbReference type="ARBA" id="ARBA00022989"/>
    </source>
</evidence>
<name>A0A8J5QPE5_9HYME</name>
<comment type="subcellular location">
    <subcellularLocation>
        <location evidence="1">Mitochondrion outer membrane</location>
        <topology evidence="1">Multi-pass membrane protein</topology>
    </subcellularLocation>
</comment>
<keyword evidence="3" id="KW-1000">Mitochondrion outer membrane</keyword>
<gene>
    <name evidence="9" type="ORF">G9C98_006460</name>
</gene>
<evidence type="ECO:0000256" key="1">
    <source>
        <dbReference type="ARBA" id="ARBA00004374"/>
    </source>
</evidence>
<evidence type="ECO:0000256" key="6">
    <source>
        <dbReference type="PROSITE-ProRule" id="PRU00282"/>
    </source>
</evidence>
<dbReference type="GO" id="GO:0005741">
    <property type="term" value="C:mitochondrial outer membrane"/>
    <property type="evidence" value="ECO:0007669"/>
    <property type="project" value="UniProtKB-SubCell"/>
</dbReference>
<keyword evidence="6 7" id="KW-0812">Transmembrane</keyword>
<dbReference type="InterPro" id="IPR018108">
    <property type="entry name" value="MCP_transmembrane"/>
</dbReference>
<dbReference type="Pfam" id="PF00153">
    <property type="entry name" value="Mito_carr"/>
    <property type="match status" value="1"/>
</dbReference>
<evidence type="ECO:0000313" key="9">
    <source>
        <dbReference type="EMBL" id="KAG8038135.1"/>
    </source>
</evidence>
<evidence type="ECO:0000256" key="5">
    <source>
        <dbReference type="ARBA" id="ARBA00023128"/>
    </source>
</evidence>
<feature type="transmembrane region" description="Helical" evidence="8">
    <location>
        <begin position="197"/>
        <end position="215"/>
    </location>
</feature>
<keyword evidence="7" id="KW-0813">Transport</keyword>
<evidence type="ECO:0000256" key="3">
    <source>
        <dbReference type="ARBA" id="ARBA00022787"/>
    </source>
</evidence>
<dbReference type="OrthoDB" id="10253709at2759"/>
<organism evidence="9 10">
    <name type="scientific">Cotesia typhae</name>
    <dbReference type="NCBI Taxonomy" id="2053667"/>
    <lineage>
        <taxon>Eukaryota</taxon>
        <taxon>Metazoa</taxon>
        <taxon>Ecdysozoa</taxon>
        <taxon>Arthropoda</taxon>
        <taxon>Hexapoda</taxon>
        <taxon>Insecta</taxon>
        <taxon>Pterygota</taxon>
        <taxon>Neoptera</taxon>
        <taxon>Endopterygota</taxon>
        <taxon>Hymenoptera</taxon>
        <taxon>Apocrita</taxon>
        <taxon>Ichneumonoidea</taxon>
        <taxon>Braconidae</taxon>
        <taxon>Microgastrinae</taxon>
        <taxon>Cotesia</taxon>
    </lineage>
</organism>
<reference evidence="9" key="1">
    <citation type="submission" date="2020-03" db="EMBL/GenBank/DDBJ databases">
        <authorList>
            <person name="Chebbi M.A."/>
            <person name="Drezen J.M."/>
        </authorList>
    </citation>
    <scope>NUCLEOTIDE SEQUENCE</scope>
    <source>
        <tissue evidence="9">Whole body</tissue>
    </source>
</reference>
<protein>
    <submittedName>
        <fullName evidence="9">Uncharacterized protein</fullName>
    </submittedName>
</protein>
<dbReference type="PANTHER" id="PTHR10780:SF18">
    <property type="entry name" value="LD43650P"/>
    <property type="match status" value="1"/>
</dbReference>
<feature type="repeat" description="Solcar" evidence="6">
    <location>
        <begin position="129"/>
        <end position="217"/>
    </location>
</feature>
<comment type="caution">
    <text evidence="9">The sequence shown here is derived from an EMBL/GenBank/DDBJ whole genome shotgun (WGS) entry which is preliminary data.</text>
</comment>
<keyword evidence="10" id="KW-1185">Reference proteome</keyword>
<accession>A0A8J5QPE5</accession>
<keyword evidence="4 8" id="KW-1133">Transmembrane helix</keyword>
<dbReference type="AlphaFoldDB" id="A0A8J5QPE5"/>
<comment type="similarity">
    <text evidence="7">Belongs to the mitochondrial carrier (TC 2.A.29) family.</text>
</comment>
<keyword evidence="5" id="KW-0496">Mitochondrion</keyword>
<proteinExistence type="inferred from homology"/>
<dbReference type="PANTHER" id="PTHR10780">
    <property type="entry name" value="MITOCHONDRIAL CARRIER HOMOLOG"/>
    <property type="match status" value="1"/>
</dbReference>
<keyword evidence="6 8" id="KW-0472">Membrane</keyword>
<feature type="transmembrane region" description="Helical" evidence="8">
    <location>
        <begin position="227"/>
        <end position="247"/>
    </location>
</feature>
<dbReference type="EMBL" id="JAAOIC020000044">
    <property type="protein sequence ID" value="KAG8038135.1"/>
    <property type="molecule type" value="Genomic_DNA"/>
</dbReference>
<sequence>MINSRKREEKMWPGVVSRLLLNTVSHPIEYAKVLIRIGHEPILPRETTTLVLRKPALSLPNIFQYVRYIKACDGFIGCYRGLVPKICAYTINGVVTDKISDSYLFTEVFPQVQDDDEHIEELPDEKRKAAYIREFLKDAICKVAGIIACHPLDVIAIRMMAQFVGGEDKYKSVFSSIIEVYRENGLMGYYSGLAPRLVANVSTIALISYSTYLINKYLVHDRESMSYVSALMTLLSTTVTYPFLVVYNCMAVTNSGLAAGEPPHMPIYSSWVDCWRHLSMTNQLKRGSSMLWRYYTGPTAIINGKLVMLNKTHYYTLD</sequence>
<evidence type="ECO:0000256" key="2">
    <source>
        <dbReference type="ARBA" id="ARBA00022737"/>
    </source>
</evidence>
<evidence type="ECO:0000256" key="8">
    <source>
        <dbReference type="SAM" id="Phobius"/>
    </source>
</evidence>